<keyword evidence="2" id="KW-0812">Transmembrane</keyword>
<dbReference type="PANTHER" id="PTHR24414:SF154">
    <property type="entry name" value="BNAC05G49580D PROTEIN"/>
    <property type="match status" value="1"/>
</dbReference>
<evidence type="ECO:0000256" key="1">
    <source>
        <dbReference type="SAM" id="MobiDB-lite"/>
    </source>
</evidence>
<sequence>MSNEAPEVEPHSKRRKKEASPSSSSGFLQSLPEAVAMICLARVSGLDHAALSLVSKSCRHEKINGNRSSNVLFLDCRSHKWHHVTSMRVARVSPEVSVVDGKINVWGGCKYKHYYDWGEVFDPKTQTWADMSIPKPVREEKIYVVDSWDVGSYYYLPSKSIWEKGNQDSKRSKDWCLIDKLIYSCGNDGGIYWCEAGELDWCDAVGIDWREVFGLEFLSKELRESRVVYFGGKMVKVWESYKIMYNISLNLEELLPETQLTNLTELGHNVLVFWEKLECCCDGFKILEIWCAEISLERWEGGEILGRCDWCHPILAINLLTVDPLFYHSMVLYSIPVDMYPKSDSDVTSLDLSSPKRPTYYVQSPSRDSDKSSSVALTTHQTTPTESPSHPSIASRVSNGGGGGFRWKGRRKYHGGRWWPADKEEGGDGRYEDLYEDNRGVSIVTCRLILGVVATLSIFFLLCSVLFGASQSSPPIVYIKGVNVKSFYYGEGSDNTGVPTKIMNVKCSVEITTHNPSTLFGIHVSSTAVNLIYSRQFTLANAQLKSYYQPKQSNHTSRINLVGSKVPLYGAGAELVASDNSGGVPVKLEFEIRSRANIVGNLVKSRHRKHLSCFFFISSYNTTFVKFTHKTCIS</sequence>
<keyword evidence="2" id="KW-1133">Transmembrane helix</keyword>
<reference evidence="5" key="1">
    <citation type="journal article" date="2016" name="Proc. Natl. Acad. Sci. U.S.A.">
        <title>Chromosome-level assembly of Arabidopsis thaliana Ler reveals the extent of translocation and inversion polymorphisms.</title>
        <authorList>
            <person name="Zapata L."/>
            <person name="Ding J."/>
            <person name="Willing E.M."/>
            <person name="Hartwig B."/>
            <person name="Bezdan D."/>
            <person name="Jiao W.B."/>
            <person name="Patel V."/>
            <person name="Velikkakam James G."/>
            <person name="Koornneef M."/>
            <person name="Ossowski S."/>
            <person name="Schneeberger K."/>
        </authorList>
    </citation>
    <scope>NUCLEOTIDE SEQUENCE [LARGE SCALE GENOMIC DNA]</scope>
    <source>
        <strain evidence="5">cv. Landsberg erecta</strain>
    </source>
</reference>
<dbReference type="Gene3D" id="2.120.10.80">
    <property type="entry name" value="Kelch-type beta propeller"/>
    <property type="match status" value="1"/>
</dbReference>
<dbReference type="PANTHER" id="PTHR24414">
    <property type="entry name" value="F-BOX/KELCH-REPEAT PROTEIN SKIP4"/>
    <property type="match status" value="1"/>
</dbReference>
<feature type="domain" description="FKB95-like N-terminal Kelch" evidence="3">
    <location>
        <begin position="62"/>
        <end position="242"/>
    </location>
</feature>
<gene>
    <name evidence="4" type="ordered locus">AXX17_At3g26630</name>
</gene>
<organism evidence="4 5">
    <name type="scientific">Arabidopsis thaliana</name>
    <name type="common">Mouse-ear cress</name>
    <dbReference type="NCBI Taxonomy" id="3702"/>
    <lineage>
        <taxon>Eukaryota</taxon>
        <taxon>Viridiplantae</taxon>
        <taxon>Streptophyta</taxon>
        <taxon>Embryophyta</taxon>
        <taxon>Tracheophyta</taxon>
        <taxon>Spermatophyta</taxon>
        <taxon>Magnoliopsida</taxon>
        <taxon>eudicotyledons</taxon>
        <taxon>Gunneridae</taxon>
        <taxon>Pentapetalae</taxon>
        <taxon>rosids</taxon>
        <taxon>malvids</taxon>
        <taxon>Brassicales</taxon>
        <taxon>Brassicaceae</taxon>
        <taxon>Camelineae</taxon>
        <taxon>Arabidopsis</taxon>
    </lineage>
</organism>
<protein>
    <recommendedName>
        <fullName evidence="3">FKB95-like N-terminal Kelch domain-containing protein</fullName>
    </recommendedName>
</protein>
<dbReference type="InterPro" id="IPR057499">
    <property type="entry name" value="Kelch_FKB95"/>
</dbReference>
<feature type="compositionally biased region" description="Polar residues" evidence="1">
    <location>
        <begin position="375"/>
        <end position="398"/>
    </location>
</feature>
<dbReference type="AlphaFoldDB" id="A0A178V9S1"/>
<dbReference type="ExpressionAtlas" id="A0A178V9S1">
    <property type="expression patterns" value="baseline"/>
</dbReference>
<evidence type="ECO:0000259" key="3">
    <source>
        <dbReference type="Pfam" id="PF25210"/>
    </source>
</evidence>
<dbReference type="EMBL" id="LUHQ01000003">
    <property type="protein sequence ID" value="OAP01723.1"/>
    <property type="molecule type" value="Genomic_DNA"/>
</dbReference>
<dbReference type="Proteomes" id="UP000078284">
    <property type="component" value="Chromosome 3"/>
</dbReference>
<evidence type="ECO:0000313" key="5">
    <source>
        <dbReference type="Proteomes" id="UP000078284"/>
    </source>
</evidence>
<keyword evidence="2" id="KW-0472">Membrane</keyword>
<comment type="caution">
    <text evidence="4">The sequence shown here is derived from an EMBL/GenBank/DDBJ whole genome shotgun (WGS) entry which is preliminary data.</text>
</comment>
<dbReference type="SUPFAM" id="SSF117281">
    <property type="entry name" value="Kelch motif"/>
    <property type="match status" value="1"/>
</dbReference>
<accession>A0A178V9S1</accession>
<proteinExistence type="predicted"/>
<evidence type="ECO:0000313" key="4">
    <source>
        <dbReference type="EMBL" id="OAP01723.1"/>
    </source>
</evidence>
<evidence type="ECO:0000256" key="2">
    <source>
        <dbReference type="SAM" id="Phobius"/>
    </source>
</evidence>
<dbReference type="InterPro" id="IPR015915">
    <property type="entry name" value="Kelch-typ_b-propeller"/>
</dbReference>
<feature type="transmembrane region" description="Helical" evidence="2">
    <location>
        <begin position="448"/>
        <end position="469"/>
    </location>
</feature>
<name>A0A178V9S1_ARATH</name>
<dbReference type="Pfam" id="PF25210">
    <property type="entry name" value="Kelch_FKB95"/>
    <property type="match status" value="1"/>
</dbReference>
<feature type="region of interest" description="Disordered" evidence="1">
    <location>
        <begin position="1"/>
        <end position="27"/>
    </location>
</feature>
<dbReference type="InterPro" id="IPR050354">
    <property type="entry name" value="F-box/kelch-repeat_ARATH"/>
</dbReference>
<feature type="region of interest" description="Disordered" evidence="1">
    <location>
        <begin position="346"/>
        <end position="408"/>
    </location>
</feature>